<keyword evidence="1" id="KW-0812">Transmembrane</keyword>
<dbReference type="EMBL" id="KN822156">
    <property type="protein sequence ID" value="KIM54382.1"/>
    <property type="molecule type" value="Genomic_DNA"/>
</dbReference>
<organism evidence="2 3">
    <name type="scientific">Scleroderma citrinum Foug A</name>
    <dbReference type="NCBI Taxonomy" id="1036808"/>
    <lineage>
        <taxon>Eukaryota</taxon>
        <taxon>Fungi</taxon>
        <taxon>Dikarya</taxon>
        <taxon>Basidiomycota</taxon>
        <taxon>Agaricomycotina</taxon>
        <taxon>Agaricomycetes</taxon>
        <taxon>Agaricomycetidae</taxon>
        <taxon>Boletales</taxon>
        <taxon>Sclerodermatineae</taxon>
        <taxon>Sclerodermataceae</taxon>
        <taxon>Scleroderma</taxon>
    </lineage>
</organism>
<dbReference type="HOGENOM" id="CLU_2499172_0_0_1"/>
<keyword evidence="1" id="KW-1133">Transmembrane helix</keyword>
<keyword evidence="1" id="KW-0472">Membrane</keyword>
<feature type="transmembrane region" description="Helical" evidence="1">
    <location>
        <begin position="7"/>
        <end position="25"/>
    </location>
</feature>
<evidence type="ECO:0000313" key="2">
    <source>
        <dbReference type="EMBL" id="KIM54382.1"/>
    </source>
</evidence>
<protein>
    <submittedName>
        <fullName evidence="2">Uncharacterized protein</fullName>
    </submittedName>
</protein>
<evidence type="ECO:0000313" key="3">
    <source>
        <dbReference type="Proteomes" id="UP000053989"/>
    </source>
</evidence>
<gene>
    <name evidence="2" type="ORF">SCLCIDRAFT_1222086</name>
</gene>
<dbReference type="InParanoid" id="A0A0C2ZP42"/>
<name>A0A0C2ZP42_9AGAM</name>
<dbReference type="Proteomes" id="UP000053989">
    <property type="component" value="Unassembled WGS sequence"/>
</dbReference>
<reference evidence="2 3" key="1">
    <citation type="submission" date="2014-04" db="EMBL/GenBank/DDBJ databases">
        <authorList>
            <consortium name="DOE Joint Genome Institute"/>
            <person name="Kuo A."/>
            <person name="Kohler A."/>
            <person name="Nagy L.G."/>
            <person name="Floudas D."/>
            <person name="Copeland A."/>
            <person name="Barry K.W."/>
            <person name="Cichocki N."/>
            <person name="Veneault-Fourrey C."/>
            <person name="LaButti K."/>
            <person name="Lindquist E.A."/>
            <person name="Lipzen A."/>
            <person name="Lundell T."/>
            <person name="Morin E."/>
            <person name="Murat C."/>
            <person name="Sun H."/>
            <person name="Tunlid A."/>
            <person name="Henrissat B."/>
            <person name="Grigoriev I.V."/>
            <person name="Hibbett D.S."/>
            <person name="Martin F."/>
            <person name="Nordberg H.P."/>
            <person name="Cantor M.N."/>
            <person name="Hua S.X."/>
        </authorList>
    </citation>
    <scope>NUCLEOTIDE SEQUENCE [LARGE SCALE GENOMIC DNA]</scope>
    <source>
        <strain evidence="2 3">Foug A</strain>
    </source>
</reference>
<feature type="transmembrane region" description="Helical" evidence="1">
    <location>
        <begin position="37"/>
        <end position="55"/>
    </location>
</feature>
<accession>A0A0C2ZP42</accession>
<sequence length="86" mass="9716">MARGSPAIALVPNWSGLYGFLMALLSCSMYDDAGYLLFPDFGFSFILNSLFSMDIDGRQQIERRQNTLGLEWDVWAFGMTDLVHLT</sequence>
<evidence type="ECO:0000256" key="1">
    <source>
        <dbReference type="SAM" id="Phobius"/>
    </source>
</evidence>
<dbReference type="AlphaFoldDB" id="A0A0C2ZP42"/>
<keyword evidence="3" id="KW-1185">Reference proteome</keyword>
<proteinExistence type="predicted"/>
<dbReference type="PROSITE" id="PS51257">
    <property type="entry name" value="PROKAR_LIPOPROTEIN"/>
    <property type="match status" value="1"/>
</dbReference>
<reference evidence="3" key="2">
    <citation type="submission" date="2015-01" db="EMBL/GenBank/DDBJ databases">
        <title>Evolutionary Origins and Diversification of the Mycorrhizal Mutualists.</title>
        <authorList>
            <consortium name="DOE Joint Genome Institute"/>
            <consortium name="Mycorrhizal Genomics Consortium"/>
            <person name="Kohler A."/>
            <person name="Kuo A."/>
            <person name="Nagy L.G."/>
            <person name="Floudas D."/>
            <person name="Copeland A."/>
            <person name="Barry K.W."/>
            <person name="Cichocki N."/>
            <person name="Veneault-Fourrey C."/>
            <person name="LaButti K."/>
            <person name="Lindquist E.A."/>
            <person name="Lipzen A."/>
            <person name="Lundell T."/>
            <person name="Morin E."/>
            <person name="Murat C."/>
            <person name="Riley R."/>
            <person name="Ohm R."/>
            <person name="Sun H."/>
            <person name="Tunlid A."/>
            <person name="Henrissat B."/>
            <person name="Grigoriev I.V."/>
            <person name="Hibbett D.S."/>
            <person name="Martin F."/>
        </authorList>
    </citation>
    <scope>NUCLEOTIDE SEQUENCE [LARGE SCALE GENOMIC DNA]</scope>
    <source>
        <strain evidence="3">Foug A</strain>
    </source>
</reference>